<evidence type="ECO:0000313" key="2">
    <source>
        <dbReference type="Proteomes" id="UP000237347"/>
    </source>
</evidence>
<organism evidence="1 2">
    <name type="scientific">Quercus suber</name>
    <name type="common">Cork oak</name>
    <dbReference type="NCBI Taxonomy" id="58331"/>
    <lineage>
        <taxon>Eukaryota</taxon>
        <taxon>Viridiplantae</taxon>
        <taxon>Streptophyta</taxon>
        <taxon>Embryophyta</taxon>
        <taxon>Tracheophyta</taxon>
        <taxon>Spermatophyta</taxon>
        <taxon>Magnoliopsida</taxon>
        <taxon>eudicotyledons</taxon>
        <taxon>Gunneridae</taxon>
        <taxon>Pentapetalae</taxon>
        <taxon>rosids</taxon>
        <taxon>fabids</taxon>
        <taxon>Fagales</taxon>
        <taxon>Fagaceae</taxon>
        <taxon>Quercus</taxon>
    </lineage>
</organism>
<sequence length="105" mass="11773">MAVPEPNTQDAYFASLEYNFGYSSYIANLMLVPKGNELEYEENLKFVRIIDLSSNNLSGSIRYGSIIEILKGREDLMEKVKGCIVDSGAAEPFNPKRCLIEGYPI</sequence>
<name>A0AAW0KJX1_QUESU</name>
<proteinExistence type="predicted"/>
<protein>
    <submittedName>
        <fullName evidence="1">Uncharacterized protein</fullName>
    </submittedName>
</protein>
<dbReference type="AlphaFoldDB" id="A0AAW0KJX1"/>
<accession>A0AAW0KJX1</accession>
<dbReference type="Proteomes" id="UP000237347">
    <property type="component" value="Unassembled WGS sequence"/>
</dbReference>
<dbReference type="EMBL" id="PKMF04000309">
    <property type="protein sequence ID" value="KAK7838311.1"/>
    <property type="molecule type" value="Genomic_DNA"/>
</dbReference>
<comment type="caution">
    <text evidence="1">The sequence shown here is derived from an EMBL/GenBank/DDBJ whole genome shotgun (WGS) entry which is preliminary data.</text>
</comment>
<gene>
    <name evidence="1" type="ORF">CFP56_019984</name>
</gene>
<keyword evidence="2" id="KW-1185">Reference proteome</keyword>
<evidence type="ECO:0000313" key="1">
    <source>
        <dbReference type="EMBL" id="KAK7838311.1"/>
    </source>
</evidence>
<reference evidence="1 2" key="1">
    <citation type="journal article" date="2018" name="Sci. Data">
        <title>The draft genome sequence of cork oak.</title>
        <authorList>
            <person name="Ramos A.M."/>
            <person name="Usie A."/>
            <person name="Barbosa P."/>
            <person name="Barros P.M."/>
            <person name="Capote T."/>
            <person name="Chaves I."/>
            <person name="Simoes F."/>
            <person name="Abreu I."/>
            <person name="Carrasquinho I."/>
            <person name="Faro C."/>
            <person name="Guimaraes J.B."/>
            <person name="Mendonca D."/>
            <person name="Nobrega F."/>
            <person name="Rodrigues L."/>
            <person name="Saibo N.J.M."/>
            <person name="Varela M.C."/>
            <person name="Egas C."/>
            <person name="Matos J."/>
            <person name="Miguel C.M."/>
            <person name="Oliveira M.M."/>
            <person name="Ricardo C.P."/>
            <person name="Goncalves S."/>
        </authorList>
    </citation>
    <scope>NUCLEOTIDE SEQUENCE [LARGE SCALE GENOMIC DNA]</scope>
    <source>
        <strain evidence="2">cv. HL8</strain>
    </source>
</reference>